<dbReference type="SUPFAM" id="SSF51735">
    <property type="entry name" value="NAD(P)-binding Rossmann-fold domains"/>
    <property type="match status" value="1"/>
</dbReference>
<accession>A0A917F8R7</accession>
<organism evidence="2 3">
    <name type="scientific">Azorhizobium oxalatiphilum</name>
    <dbReference type="NCBI Taxonomy" id="980631"/>
    <lineage>
        <taxon>Bacteria</taxon>
        <taxon>Pseudomonadati</taxon>
        <taxon>Pseudomonadota</taxon>
        <taxon>Alphaproteobacteria</taxon>
        <taxon>Hyphomicrobiales</taxon>
        <taxon>Xanthobacteraceae</taxon>
        <taxon>Azorhizobium</taxon>
    </lineage>
</organism>
<evidence type="ECO:0000313" key="3">
    <source>
        <dbReference type="Proteomes" id="UP000606044"/>
    </source>
</evidence>
<gene>
    <name evidence="2" type="ORF">GCM10007301_17500</name>
</gene>
<dbReference type="Pfam" id="PF13561">
    <property type="entry name" value="adh_short_C2"/>
    <property type="match status" value="1"/>
</dbReference>
<comment type="caution">
    <text evidence="2">The sequence shown here is derived from an EMBL/GenBank/DDBJ whole genome shotgun (WGS) entry which is preliminary data.</text>
</comment>
<dbReference type="PRINTS" id="PR00081">
    <property type="entry name" value="GDHRDH"/>
</dbReference>
<protein>
    <submittedName>
        <fullName evidence="2">Short-chain dehydrogenase</fullName>
    </submittedName>
</protein>
<proteinExistence type="inferred from homology"/>
<dbReference type="PANTHER" id="PTHR42879">
    <property type="entry name" value="3-OXOACYL-(ACYL-CARRIER-PROTEIN) REDUCTASE"/>
    <property type="match status" value="1"/>
</dbReference>
<name>A0A917F8R7_9HYPH</name>
<dbReference type="RefSeq" id="WP_188577545.1">
    <property type="nucleotide sequence ID" value="NZ_BMCT01000002.1"/>
</dbReference>
<dbReference type="InterPro" id="IPR050259">
    <property type="entry name" value="SDR"/>
</dbReference>
<reference evidence="2" key="2">
    <citation type="submission" date="2020-09" db="EMBL/GenBank/DDBJ databases">
        <authorList>
            <person name="Sun Q."/>
            <person name="Sedlacek I."/>
        </authorList>
    </citation>
    <scope>NUCLEOTIDE SEQUENCE</scope>
    <source>
        <strain evidence="2">CCM 7897</strain>
    </source>
</reference>
<evidence type="ECO:0000256" key="1">
    <source>
        <dbReference type="ARBA" id="ARBA00006484"/>
    </source>
</evidence>
<sequence>MDLQLKGKRAVISGGSKGIGLSAARALAAEGVDLVLAARDAEVLAAAAQAITAEYGVKAIPVPTDVRDDAAVRALAQRAEDELGGADILVNSASNQQVGAGHPGLAGTTDENFYSDIDVKLVGYLRTARAISPLMIRQGWGRIINISGLGARSTLSITRTIRNVSVVALTKNLADELGPHGINVTGVHPGQTRTEPTDHQLAQEAARLGVSFEDAERRRAANILGRLVHADEIADVIAFLASPRSVSITGDFIPVGGGQPGVVYY</sequence>
<reference evidence="2" key="1">
    <citation type="journal article" date="2014" name="Int. J. Syst. Evol. Microbiol.">
        <title>Complete genome sequence of Corynebacterium casei LMG S-19264T (=DSM 44701T), isolated from a smear-ripened cheese.</title>
        <authorList>
            <consortium name="US DOE Joint Genome Institute (JGI-PGF)"/>
            <person name="Walter F."/>
            <person name="Albersmeier A."/>
            <person name="Kalinowski J."/>
            <person name="Ruckert C."/>
        </authorList>
    </citation>
    <scope>NUCLEOTIDE SEQUENCE</scope>
    <source>
        <strain evidence="2">CCM 7897</strain>
    </source>
</reference>
<dbReference type="InterPro" id="IPR002347">
    <property type="entry name" value="SDR_fam"/>
</dbReference>
<comment type="similarity">
    <text evidence="1">Belongs to the short-chain dehydrogenases/reductases (SDR) family.</text>
</comment>
<dbReference type="Gene3D" id="3.40.50.720">
    <property type="entry name" value="NAD(P)-binding Rossmann-like Domain"/>
    <property type="match status" value="1"/>
</dbReference>
<keyword evidence="3" id="KW-1185">Reference proteome</keyword>
<dbReference type="InterPro" id="IPR036291">
    <property type="entry name" value="NAD(P)-bd_dom_sf"/>
</dbReference>
<dbReference type="AlphaFoldDB" id="A0A917F8R7"/>
<dbReference type="Proteomes" id="UP000606044">
    <property type="component" value="Unassembled WGS sequence"/>
</dbReference>
<evidence type="ECO:0000313" key="2">
    <source>
        <dbReference type="EMBL" id="GGF58350.1"/>
    </source>
</evidence>
<dbReference type="EMBL" id="BMCT01000002">
    <property type="protein sequence ID" value="GGF58350.1"/>
    <property type="molecule type" value="Genomic_DNA"/>
</dbReference>